<dbReference type="RefSeq" id="XP_013923461.1">
    <property type="nucleotide sequence ID" value="XM_014067986.1"/>
</dbReference>
<gene>
    <name evidence="3" type="primary">LOC106550162</name>
</gene>
<feature type="compositionally biased region" description="Low complexity" evidence="1">
    <location>
        <begin position="40"/>
        <end position="54"/>
    </location>
</feature>
<accession>A0A6I9YGZ0</accession>
<dbReference type="InterPro" id="IPR000751">
    <property type="entry name" value="MPI_Phosphatase"/>
</dbReference>
<name>A0A6I9YGZ0_9SAUR</name>
<evidence type="ECO:0000256" key="1">
    <source>
        <dbReference type="SAM" id="MobiDB-lite"/>
    </source>
</evidence>
<organism evidence="2 3">
    <name type="scientific">Thamnophis sirtalis</name>
    <dbReference type="NCBI Taxonomy" id="35019"/>
    <lineage>
        <taxon>Eukaryota</taxon>
        <taxon>Metazoa</taxon>
        <taxon>Chordata</taxon>
        <taxon>Craniata</taxon>
        <taxon>Vertebrata</taxon>
        <taxon>Euteleostomi</taxon>
        <taxon>Lepidosauria</taxon>
        <taxon>Squamata</taxon>
        <taxon>Bifurcata</taxon>
        <taxon>Unidentata</taxon>
        <taxon>Episquamata</taxon>
        <taxon>Toxicofera</taxon>
        <taxon>Serpentes</taxon>
        <taxon>Colubroidea</taxon>
        <taxon>Colubridae</taxon>
        <taxon>Natricinae</taxon>
        <taxon>Thamnophis</taxon>
    </lineage>
</organism>
<reference evidence="3" key="1">
    <citation type="submission" date="2025-08" db="UniProtKB">
        <authorList>
            <consortium name="RefSeq"/>
        </authorList>
    </citation>
    <scope>IDENTIFICATION</scope>
</reference>
<evidence type="ECO:0000313" key="3">
    <source>
        <dbReference type="RefSeq" id="XP_013923461.1"/>
    </source>
</evidence>
<dbReference type="AlphaFoldDB" id="A0A6I9YGZ0"/>
<sequence>MSPVTHLALDMDKLAGLGSDWDTPKRKKKLNLDFRKEWSSQDSVSSESTDSGVGPDSPMEPDVEMFPEDMESLPLRRIKSLPVRLLGSSPVLRNISHCKQCNGPGQKTSAAPDST</sequence>
<dbReference type="Proteomes" id="UP000504617">
    <property type="component" value="Unplaced"/>
</dbReference>
<proteinExistence type="predicted"/>
<dbReference type="Pfam" id="PF06617">
    <property type="entry name" value="M-inducer_phosp"/>
    <property type="match status" value="1"/>
</dbReference>
<feature type="non-terminal residue" evidence="3">
    <location>
        <position position="115"/>
    </location>
</feature>
<dbReference type="GO" id="GO:1902751">
    <property type="term" value="P:positive regulation of cell cycle G2/M phase transition"/>
    <property type="evidence" value="ECO:0007669"/>
    <property type="project" value="InterPro"/>
</dbReference>
<evidence type="ECO:0000313" key="2">
    <source>
        <dbReference type="Proteomes" id="UP000504617"/>
    </source>
</evidence>
<feature type="compositionally biased region" description="Basic and acidic residues" evidence="1">
    <location>
        <begin position="30"/>
        <end position="39"/>
    </location>
</feature>
<keyword evidence="2" id="KW-1185">Reference proteome</keyword>
<protein>
    <submittedName>
        <fullName evidence="3">M-phase inducer phosphatase 1-like</fullName>
    </submittedName>
</protein>
<dbReference type="GO" id="GO:0004725">
    <property type="term" value="F:protein tyrosine phosphatase activity"/>
    <property type="evidence" value="ECO:0007669"/>
    <property type="project" value="InterPro"/>
</dbReference>
<dbReference type="OrthoDB" id="26523at2759"/>
<feature type="region of interest" description="Disordered" evidence="1">
    <location>
        <begin position="1"/>
        <end position="64"/>
    </location>
</feature>
<dbReference type="KEGG" id="tsr:106550162"/>
<dbReference type="GeneID" id="106550162"/>